<dbReference type="InterPro" id="IPR006171">
    <property type="entry name" value="TOPRIM_dom"/>
</dbReference>
<dbReference type="EMBL" id="MCFG01000026">
    <property type="protein sequence ID" value="ORX86072.1"/>
    <property type="molecule type" value="Genomic_DNA"/>
</dbReference>
<comment type="catalytic activity">
    <reaction evidence="1 7">
        <text>ATP-independent breakage of single-stranded DNA, followed by passage and rejoining.</text>
        <dbReference type="EC" id="5.6.2.1"/>
    </reaction>
</comment>
<keyword evidence="5 7" id="KW-0238">DNA-binding</keyword>
<dbReference type="SMART" id="SM00437">
    <property type="entry name" value="TOP1Ac"/>
    <property type="match status" value="1"/>
</dbReference>
<name>A0A1Y1XK34_9FUNG</name>
<comment type="caution">
    <text evidence="10">The sequence shown here is derived from an EMBL/GenBank/DDBJ whole genome shotgun (WGS) entry which is preliminary data.</text>
</comment>
<comment type="function">
    <text evidence="7">Introduces a single-strand break via transesterification at a target site in duplex DNA. Releases the supercoiling and torsional tension of DNA introduced during the DNA replication and transcription by transiently cleaving and rejoining one strand of the DNA duplex. The scissile phosphodiester is attacked by the catalytic tyrosine of the enzyme, resulting in the formation of a DNA-(5'-phosphotyrosyl)-enzyme intermediate and the expulsion of a 3'-OH DNA strand.</text>
</comment>
<dbReference type="InterPro" id="IPR023405">
    <property type="entry name" value="Topo_IA_core_domain"/>
</dbReference>
<evidence type="ECO:0000313" key="10">
    <source>
        <dbReference type="EMBL" id="ORX86072.1"/>
    </source>
</evidence>
<keyword evidence="6 7" id="KW-0413">Isomerase</keyword>
<feature type="domain" description="Topo IA-type catalytic" evidence="9">
    <location>
        <begin position="141"/>
        <end position="535"/>
    </location>
</feature>
<dbReference type="GO" id="GO:0003677">
    <property type="term" value="F:DNA binding"/>
    <property type="evidence" value="ECO:0007669"/>
    <property type="project" value="UniProtKB-KW"/>
</dbReference>
<organism evidence="10 11">
    <name type="scientific">Anaeromyces robustus</name>
    <dbReference type="NCBI Taxonomy" id="1754192"/>
    <lineage>
        <taxon>Eukaryota</taxon>
        <taxon>Fungi</taxon>
        <taxon>Fungi incertae sedis</taxon>
        <taxon>Chytridiomycota</taxon>
        <taxon>Chytridiomycota incertae sedis</taxon>
        <taxon>Neocallimastigomycetes</taxon>
        <taxon>Neocallimastigales</taxon>
        <taxon>Neocallimastigaceae</taxon>
        <taxon>Anaeromyces</taxon>
    </lineage>
</organism>
<dbReference type="EC" id="5.6.2.1" evidence="3 7"/>
<dbReference type="InterPro" id="IPR003601">
    <property type="entry name" value="Topo_IA_2"/>
</dbReference>
<evidence type="ECO:0000256" key="3">
    <source>
        <dbReference type="ARBA" id="ARBA00012891"/>
    </source>
</evidence>
<feature type="non-terminal residue" evidence="10">
    <location>
        <position position="1"/>
    </location>
</feature>
<dbReference type="Gene3D" id="2.70.20.10">
    <property type="entry name" value="Topoisomerase I, domain 3"/>
    <property type="match status" value="2"/>
</dbReference>
<protein>
    <recommendedName>
        <fullName evidence="3 7">DNA topoisomerase</fullName>
        <ecNumber evidence="3 7">5.6.2.1</ecNumber>
    </recommendedName>
</protein>
<keyword evidence="4 7" id="KW-0799">Topoisomerase</keyword>
<dbReference type="SMART" id="SM00493">
    <property type="entry name" value="TOPRIM"/>
    <property type="match status" value="1"/>
</dbReference>
<dbReference type="Pfam" id="PF01131">
    <property type="entry name" value="Topoisom_bac"/>
    <property type="match status" value="2"/>
</dbReference>
<dbReference type="PROSITE" id="PS00396">
    <property type="entry name" value="TOPO_IA_1"/>
    <property type="match status" value="1"/>
</dbReference>
<dbReference type="SUPFAM" id="SSF56712">
    <property type="entry name" value="Prokaryotic type I DNA topoisomerase"/>
    <property type="match status" value="1"/>
</dbReference>
<keyword evidence="11" id="KW-1185">Reference proteome</keyword>
<dbReference type="PROSITE" id="PS50880">
    <property type="entry name" value="TOPRIM"/>
    <property type="match status" value="1"/>
</dbReference>
<evidence type="ECO:0000256" key="4">
    <source>
        <dbReference type="ARBA" id="ARBA00023029"/>
    </source>
</evidence>
<dbReference type="PANTHER" id="PTHR11390:SF20">
    <property type="entry name" value="DNA TOPOISOMERASE 3-BETA-1"/>
    <property type="match status" value="1"/>
</dbReference>
<proteinExistence type="inferred from homology"/>
<dbReference type="Gene3D" id="3.40.50.140">
    <property type="match status" value="1"/>
</dbReference>
<dbReference type="InterPro" id="IPR023406">
    <property type="entry name" value="Topo_IA_AS"/>
</dbReference>
<dbReference type="GO" id="GO:0006310">
    <property type="term" value="P:DNA recombination"/>
    <property type="evidence" value="ECO:0007669"/>
    <property type="project" value="TreeGrafter"/>
</dbReference>
<sequence length="737" mass="83638">VAEKPSLAESIAKILSNNHMKTRRGIATNVHEFNGTLFGKQALFKMTSVMGHVYSLDFPREYNNWVTVNPIDLFDAPTIQLEANPKTHLIKHLRAESKGIDYLILWLDCDREGENICFEVMRNVMSNIKPQPNMSKKDCVYRARFSAVDVRQELDLKIGCCFTRYQTRYFQGKYGNLDSKLISYGPCQIPTLALCVKRHDEIMSFKPVPYWTLYLTVNVGGSIVKAVSTRGRIFEKNRVEGIKKIELLRAASVGLGMSPQETMSVAERLYMQGYISYPRTETTKFPANYDIRSVLQEHKNHYLWGTYANDLLVNGFKMPEGGVDAGDHSPITPTRMATENMLGHNEWRLYELVTRTFIGSLLPNMKYMKTDVTFEIGYETFTCSGKQIVEPGFASVMHWRSQQDENLPMIDKDATYPVVELNSNESETTPPDYLSEADLLGLMEKYGIGTDASMAVHIASICNRNYVNVQGTRRSLIPTRLGIVLIHGYPDMEKRIGLIAEGKAQFDSVLHDEIELYRSKFEWFVKKITNMDELFEATFSPLSSSGRPFSKCGKCRRYMHLIALKPTRLHCRYCNDTYALPNGGSIKLYNEIICPYDNFEVISYSNGTKGKGFPLCPYCYNNSPIEGIENVSCNKCTNPNCQLSLQKNGMFECPEDNCEGTMVLDNTLAPRYKIACNRCKLISCFTPEVHKVKLTDQLCDECSGKLISIEFIKKEGREPLTGCAICNDEINALLETK</sequence>
<gene>
    <name evidence="10" type="ORF">BCR32DRAFT_199355</name>
</gene>
<dbReference type="Gene3D" id="1.10.460.10">
    <property type="entry name" value="Topoisomerase I, domain 2"/>
    <property type="match status" value="2"/>
</dbReference>
<dbReference type="InterPro" id="IPR000380">
    <property type="entry name" value="Topo_IA"/>
</dbReference>
<dbReference type="Gene3D" id="1.10.290.10">
    <property type="entry name" value="Topoisomerase I, domain 4"/>
    <property type="match status" value="1"/>
</dbReference>
<reference evidence="10 11" key="1">
    <citation type="submission" date="2016-08" db="EMBL/GenBank/DDBJ databases">
        <title>A Parts List for Fungal Cellulosomes Revealed by Comparative Genomics.</title>
        <authorList>
            <consortium name="DOE Joint Genome Institute"/>
            <person name="Haitjema C.H."/>
            <person name="Gilmore S.P."/>
            <person name="Henske J.K."/>
            <person name="Solomon K.V."/>
            <person name="De Groot R."/>
            <person name="Kuo A."/>
            <person name="Mondo S.J."/>
            <person name="Salamov A.A."/>
            <person name="Labutti K."/>
            <person name="Zhao Z."/>
            <person name="Chiniquy J."/>
            <person name="Barry K."/>
            <person name="Brewer H.M."/>
            <person name="Purvine S.O."/>
            <person name="Wright A.T."/>
            <person name="Boxma B."/>
            <person name="Van Alen T."/>
            <person name="Hackstein J.H."/>
            <person name="Baker S.E."/>
            <person name="Grigoriev I.V."/>
            <person name="O'Malley M.A."/>
        </authorList>
    </citation>
    <scope>NUCLEOTIDE SEQUENCE [LARGE SCALE GENOMIC DNA]</scope>
    <source>
        <strain evidence="10 11">S4</strain>
    </source>
</reference>
<dbReference type="PROSITE" id="PS52039">
    <property type="entry name" value="TOPO_IA_2"/>
    <property type="match status" value="1"/>
</dbReference>
<evidence type="ECO:0000256" key="5">
    <source>
        <dbReference type="ARBA" id="ARBA00023125"/>
    </source>
</evidence>
<dbReference type="SMART" id="SM00436">
    <property type="entry name" value="TOP1Bc"/>
    <property type="match status" value="1"/>
</dbReference>
<dbReference type="Proteomes" id="UP000193944">
    <property type="component" value="Unassembled WGS sequence"/>
</dbReference>
<dbReference type="OrthoDB" id="430051at2759"/>
<dbReference type="InterPro" id="IPR056452">
    <property type="entry name" value="Zn_ribbon_TOP3B"/>
</dbReference>
<dbReference type="InterPro" id="IPR013825">
    <property type="entry name" value="Topo_IA_cen_sub2"/>
</dbReference>
<dbReference type="InterPro" id="IPR013497">
    <property type="entry name" value="Topo_IA_cen"/>
</dbReference>
<comment type="similarity">
    <text evidence="2 7">Belongs to the type IA topoisomerase family.</text>
</comment>
<dbReference type="GO" id="GO:0005634">
    <property type="term" value="C:nucleus"/>
    <property type="evidence" value="ECO:0007669"/>
    <property type="project" value="TreeGrafter"/>
</dbReference>
<dbReference type="InterPro" id="IPR013826">
    <property type="entry name" value="Topo_IA_cen_sub3"/>
</dbReference>
<dbReference type="InterPro" id="IPR034144">
    <property type="entry name" value="TOPRIM_TopoIII"/>
</dbReference>
<dbReference type="CDD" id="cd03362">
    <property type="entry name" value="TOPRIM_TopoIA_TopoIII"/>
    <property type="match status" value="1"/>
</dbReference>
<accession>A0A1Y1XK34</accession>
<dbReference type="PRINTS" id="PR00417">
    <property type="entry name" value="PRTPISMRASEI"/>
</dbReference>
<evidence type="ECO:0000313" key="11">
    <source>
        <dbReference type="Proteomes" id="UP000193944"/>
    </source>
</evidence>
<dbReference type="Pfam" id="PF01751">
    <property type="entry name" value="Toprim"/>
    <property type="match status" value="1"/>
</dbReference>
<dbReference type="GO" id="GO:0003917">
    <property type="term" value="F:DNA topoisomerase type I (single strand cut, ATP-independent) activity"/>
    <property type="evidence" value="ECO:0007669"/>
    <property type="project" value="UniProtKB-EC"/>
</dbReference>
<evidence type="ECO:0000259" key="8">
    <source>
        <dbReference type="PROSITE" id="PS50880"/>
    </source>
</evidence>
<dbReference type="InterPro" id="IPR003602">
    <property type="entry name" value="Topo_IA_DNA-bd_dom"/>
</dbReference>
<dbReference type="GO" id="GO:0006265">
    <property type="term" value="P:DNA topological change"/>
    <property type="evidence" value="ECO:0007669"/>
    <property type="project" value="InterPro"/>
</dbReference>
<dbReference type="FunFam" id="1.10.290.10:FF:000001">
    <property type="entry name" value="DNA topoisomerase"/>
    <property type="match status" value="1"/>
</dbReference>
<evidence type="ECO:0000256" key="7">
    <source>
        <dbReference type="RuleBase" id="RU362092"/>
    </source>
</evidence>
<dbReference type="InterPro" id="IPR013824">
    <property type="entry name" value="Topo_IA_cen_sub1"/>
</dbReference>
<dbReference type="PANTHER" id="PTHR11390">
    <property type="entry name" value="PROKARYOTIC DNA TOPOISOMERASE"/>
    <property type="match status" value="1"/>
</dbReference>
<reference evidence="10 11" key="2">
    <citation type="submission" date="2016-08" db="EMBL/GenBank/DDBJ databases">
        <title>Pervasive Adenine N6-methylation of Active Genes in Fungi.</title>
        <authorList>
            <consortium name="DOE Joint Genome Institute"/>
            <person name="Mondo S.J."/>
            <person name="Dannebaum R.O."/>
            <person name="Kuo R.C."/>
            <person name="Labutti K."/>
            <person name="Haridas S."/>
            <person name="Kuo A."/>
            <person name="Salamov A."/>
            <person name="Ahrendt S.R."/>
            <person name="Lipzen A."/>
            <person name="Sullivan W."/>
            <person name="Andreopoulos W.B."/>
            <person name="Clum A."/>
            <person name="Lindquist E."/>
            <person name="Daum C."/>
            <person name="Ramamoorthy G.K."/>
            <person name="Gryganskyi A."/>
            <person name="Culley D."/>
            <person name="Magnuson J.K."/>
            <person name="James T.Y."/>
            <person name="O'Malley M.A."/>
            <person name="Stajich J.E."/>
            <person name="Spatafora J.W."/>
            <person name="Visel A."/>
            <person name="Grigoriev I.V."/>
        </authorList>
    </citation>
    <scope>NUCLEOTIDE SEQUENCE [LARGE SCALE GENOMIC DNA]</scope>
    <source>
        <strain evidence="10 11">S4</strain>
    </source>
</reference>
<dbReference type="GO" id="GO:0006281">
    <property type="term" value="P:DNA repair"/>
    <property type="evidence" value="ECO:0007669"/>
    <property type="project" value="TreeGrafter"/>
</dbReference>
<dbReference type="CDD" id="cd00186">
    <property type="entry name" value="TOP1Ac"/>
    <property type="match status" value="1"/>
</dbReference>
<dbReference type="Pfam" id="PF23546">
    <property type="entry name" value="Zn_ribbon_TOP3B"/>
    <property type="match status" value="1"/>
</dbReference>
<evidence type="ECO:0000256" key="6">
    <source>
        <dbReference type="ARBA" id="ARBA00023235"/>
    </source>
</evidence>
<feature type="domain" description="Toprim" evidence="8">
    <location>
        <begin position="1"/>
        <end position="149"/>
    </location>
</feature>
<evidence type="ECO:0000259" key="9">
    <source>
        <dbReference type="PROSITE" id="PS52039"/>
    </source>
</evidence>
<evidence type="ECO:0000256" key="1">
    <source>
        <dbReference type="ARBA" id="ARBA00000213"/>
    </source>
</evidence>
<evidence type="ECO:0000256" key="2">
    <source>
        <dbReference type="ARBA" id="ARBA00009446"/>
    </source>
</evidence>
<dbReference type="AlphaFoldDB" id="A0A1Y1XK34"/>
<dbReference type="STRING" id="1754192.A0A1Y1XK34"/>